<proteinExistence type="predicted"/>
<keyword evidence="2" id="KW-1185">Reference proteome</keyword>
<protein>
    <submittedName>
        <fullName evidence="1">Uncharacterized protein</fullName>
    </submittedName>
</protein>
<dbReference type="OrthoDB" id="7261578at2"/>
<dbReference type="AlphaFoldDB" id="A0A4Y3TWQ1"/>
<sequence length="320" mass="34697">MSAFTRLWRRAPLWRATLMATGVTTVLSVLVPAPWLASSLPAYTGLTSRIQHALGMGGQGGTGTDDALHPQEDHRTISVPPVDAQMEGRVSFIGKDIPLPAGKWHPLLTYQDDLSHGEIMTAIYVRTNDGIVTGLLLLQGTSQSLPIADTMPIQGQCTSPFAFMTRSQPVDGNHSECWLTSPIRIVNGFFLTSDPALQQLVSSPFFIPAAVERLNIQGYTLPSVLVDAAWNRIEKREPDSRADFLSVHLLTSPAPPGSTRAPGAPENWTRTGMRDSATVSDFVQRTNAWIQGWAPYLLQAFEGQQATPPASAAEDPGFRG</sequence>
<gene>
    <name evidence="1" type="ORF">APE01nite_19810</name>
</gene>
<reference evidence="1 2" key="1">
    <citation type="submission" date="2019-06" db="EMBL/GenBank/DDBJ databases">
        <title>Whole genome shotgun sequence of Acetobacter peroxydans NBRC 13755.</title>
        <authorList>
            <person name="Hosoyama A."/>
            <person name="Uohara A."/>
            <person name="Ohji S."/>
            <person name="Ichikawa N."/>
        </authorList>
    </citation>
    <scope>NUCLEOTIDE SEQUENCE [LARGE SCALE GENOMIC DNA]</scope>
    <source>
        <strain evidence="1 2">NBRC 13755</strain>
    </source>
</reference>
<organism evidence="1 2">
    <name type="scientific">Acetobacter peroxydans</name>
    <dbReference type="NCBI Taxonomy" id="104098"/>
    <lineage>
        <taxon>Bacteria</taxon>
        <taxon>Pseudomonadati</taxon>
        <taxon>Pseudomonadota</taxon>
        <taxon>Alphaproteobacteria</taxon>
        <taxon>Acetobacterales</taxon>
        <taxon>Acetobacteraceae</taxon>
        <taxon>Acetobacter</taxon>
    </lineage>
</organism>
<evidence type="ECO:0000313" key="2">
    <source>
        <dbReference type="Proteomes" id="UP000317730"/>
    </source>
</evidence>
<name>A0A4Y3TWQ1_9PROT</name>
<dbReference type="RefSeq" id="WP_141377089.1">
    <property type="nucleotide sequence ID" value="NZ_BAPL01000012.1"/>
</dbReference>
<comment type="caution">
    <text evidence="1">The sequence shown here is derived from an EMBL/GenBank/DDBJ whole genome shotgun (WGS) entry which is preliminary data.</text>
</comment>
<dbReference type="Proteomes" id="UP000317730">
    <property type="component" value="Unassembled WGS sequence"/>
</dbReference>
<dbReference type="EMBL" id="BJMV01000010">
    <property type="protein sequence ID" value="GEB86184.1"/>
    <property type="molecule type" value="Genomic_DNA"/>
</dbReference>
<accession>A0A4Y3TWQ1</accession>
<evidence type="ECO:0000313" key="1">
    <source>
        <dbReference type="EMBL" id="GEB86184.1"/>
    </source>
</evidence>